<keyword evidence="4 6" id="KW-1133">Transmembrane helix</keyword>
<keyword evidence="3 6" id="KW-0812">Transmembrane</keyword>
<dbReference type="Proteomes" id="UP000486602">
    <property type="component" value="Unassembled WGS sequence"/>
</dbReference>
<dbReference type="PANTHER" id="PTHR36115">
    <property type="entry name" value="PROLINE-RICH ANTIGEN HOMOLOG-RELATED"/>
    <property type="match status" value="1"/>
</dbReference>
<accession>A0A7K3WVQ3</accession>
<dbReference type="PANTHER" id="PTHR36115:SF4">
    <property type="entry name" value="MEMBRANE PROTEIN"/>
    <property type="match status" value="1"/>
</dbReference>
<evidence type="ECO:0000256" key="6">
    <source>
        <dbReference type="SAM" id="Phobius"/>
    </source>
</evidence>
<evidence type="ECO:0000313" key="9">
    <source>
        <dbReference type="Proteomes" id="UP000486602"/>
    </source>
</evidence>
<proteinExistence type="predicted"/>
<evidence type="ECO:0000256" key="1">
    <source>
        <dbReference type="ARBA" id="ARBA00004651"/>
    </source>
</evidence>
<feature type="domain" description="RDD" evidence="7">
    <location>
        <begin position="23"/>
        <end position="135"/>
    </location>
</feature>
<dbReference type="RefSeq" id="WP_163287078.1">
    <property type="nucleotide sequence ID" value="NZ_JAAGVY010000064.1"/>
</dbReference>
<sequence length="178" mass="19993">MTTEILDEERLKSIEAPSDFVLAERSKRFVNLLVDTIIFYIFFIAVAVVFILLDDILGSSYTLEMLDAPILGRLLSAVFYFLFFVCLEWALKGRTVGKYITNTKTVMHDGSPLTFSAILKKSGSRLVPFEAFSFFGSDSRGIHDRWSDTAVVDLKKVKVENSRNALSSLTDQGLTPAY</sequence>
<dbReference type="Pfam" id="PF06271">
    <property type="entry name" value="RDD"/>
    <property type="match status" value="1"/>
</dbReference>
<evidence type="ECO:0000313" key="8">
    <source>
        <dbReference type="EMBL" id="NEN25628.1"/>
    </source>
</evidence>
<dbReference type="EMBL" id="JAAGVY010000064">
    <property type="protein sequence ID" value="NEN25628.1"/>
    <property type="molecule type" value="Genomic_DNA"/>
</dbReference>
<keyword evidence="2" id="KW-1003">Cell membrane</keyword>
<comment type="subcellular location">
    <subcellularLocation>
        <location evidence="1">Cell membrane</location>
        <topology evidence="1">Multi-pass membrane protein</topology>
    </subcellularLocation>
</comment>
<reference evidence="8 9" key="1">
    <citation type="submission" date="2020-02" db="EMBL/GenBank/DDBJ databases">
        <title>Out from the shadows clarifying the taxonomy of the family Cryomorphaceae and related taxa by utilizing the GTDB taxonomic framework.</title>
        <authorList>
            <person name="Bowman J.P."/>
        </authorList>
    </citation>
    <scope>NUCLEOTIDE SEQUENCE [LARGE SCALE GENOMIC DNA]</scope>
    <source>
        <strain evidence="8 9">QSSC 1-22</strain>
    </source>
</reference>
<dbReference type="GO" id="GO:0005886">
    <property type="term" value="C:plasma membrane"/>
    <property type="evidence" value="ECO:0007669"/>
    <property type="project" value="UniProtKB-SubCell"/>
</dbReference>
<keyword evidence="5 6" id="KW-0472">Membrane</keyword>
<keyword evidence="9" id="KW-1185">Reference proteome</keyword>
<dbReference type="InterPro" id="IPR010432">
    <property type="entry name" value="RDD"/>
</dbReference>
<comment type="caution">
    <text evidence="8">The sequence shown here is derived from an EMBL/GenBank/DDBJ whole genome shotgun (WGS) entry which is preliminary data.</text>
</comment>
<dbReference type="AlphaFoldDB" id="A0A7K3WVQ3"/>
<evidence type="ECO:0000256" key="3">
    <source>
        <dbReference type="ARBA" id="ARBA00022692"/>
    </source>
</evidence>
<evidence type="ECO:0000256" key="2">
    <source>
        <dbReference type="ARBA" id="ARBA00022475"/>
    </source>
</evidence>
<dbReference type="InterPro" id="IPR051791">
    <property type="entry name" value="Pra-immunoreactive"/>
</dbReference>
<evidence type="ECO:0000259" key="7">
    <source>
        <dbReference type="Pfam" id="PF06271"/>
    </source>
</evidence>
<gene>
    <name evidence="8" type="ORF">G3O08_19220</name>
</gene>
<protein>
    <submittedName>
        <fullName evidence="8">RDD family protein</fullName>
    </submittedName>
</protein>
<feature type="transmembrane region" description="Helical" evidence="6">
    <location>
        <begin position="32"/>
        <end position="53"/>
    </location>
</feature>
<feature type="transmembrane region" description="Helical" evidence="6">
    <location>
        <begin position="73"/>
        <end position="91"/>
    </location>
</feature>
<evidence type="ECO:0000256" key="4">
    <source>
        <dbReference type="ARBA" id="ARBA00022989"/>
    </source>
</evidence>
<organism evidence="8 9">
    <name type="scientific">Cryomorpha ignava</name>
    <dbReference type="NCBI Taxonomy" id="101383"/>
    <lineage>
        <taxon>Bacteria</taxon>
        <taxon>Pseudomonadati</taxon>
        <taxon>Bacteroidota</taxon>
        <taxon>Flavobacteriia</taxon>
        <taxon>Flavobacteriales</taxon>
        <taxon>Cryomorphaceae</taxon>
        <taxon>Cryomorpha</taxon>
    </lineage>
</organism>
<evidence type="ECO:0000256" key="5">
    <source>
        <dbReference type="ARBA" id="ARBA00023136"/>
    </source>
</evidence>
<name>A0A7K3WVQ3_9FLAO</name>